<gene>
    <name evidence="1" type="ORF">ACFSCZ_01045</name>
</gene>
<protein>
    <submittedName>
        <fullName evidence="1">RidA family protein</fullName>
    </submittedName>
</protein>
<organism evidence="1 2">
    <name type="scientific">Siminovitchia sediminis</name>
    <dbReference type="NCBI Taxonomy" id="1274353"/>
    <lineage>
        <taxon>Bacteria</taxon>
        <taxon>Bacillati</taxon>
        <taxon>Bacillota</taxon>
        <taxon>Bacilli</taxon>
        <taxon>Bacillales</taxon>
        <taxon>Bacillaceae</taxon>
        <taxon>Siminovitchia</taxon>
    </lineage>
</organism>
<dbReference type="RefSeq" id="WP_380771667.1">
    <property type="nucleotide sequence ID" value="NZ_JBHUEO010000003.1"/>
</dbReference>
<keyword evidence="2" id="KW-1185">Reference proteome</keyword>
<sequence>MLFEKGMKDLSSTWPDLKDDENPYALGVIWGNAVMRPGQEQGDKGEHQHIGVFGAPVIHTDEAKEAAWICIMNLLEALKELMGDLQHVERIEKINGYIASTNDSTEHSKVIQAASILLKDIFGGEKKDARVAVGLSSLTGGATVEIEILGELKD</sequence>
<evidence type="ECO:0000313" key="2">
    <source>
        <dbReference type="Proteomes" id="UP001597301"/>
    </source>
</evidence>
<dbReference type="PANTHER" id="PTHR43760:SF1">
    <property type="entry name" value="ENDORIBONUCLEASE L-PSP_CHORISMATE MUTASE-LIKE DOMAIN-CONTAINING PROTEIN"/>
    <property type="match status" value="1"/>
</dbReference>
<dbReference type="PANTHER" id="PTHR43760">
    <property type="entry name" value="ENDORIBONUCLEASE-RELATED"/>
    <property type="match status" value="1"/>
</dbReference>
<evidence type="ECO:0000313" key="1">
    <source>
        <dbReference type="EMBL" id="MFD1705335.1"/>
    </source>
</evidence>
<proteinExistence type="predicted"/>
<dbReference type="Gene3D" id="3.30.1330.40">
    <property type="entry name" value="RutC-like"/>
    <property type="match status" value="1"/>
</dbReference>
<dbReference type="InterPro" id="IPR013813">
    <property type="entry name" value="Endoribo_LPSP/chorism_mut-like"/>
</dbReference>
<comment type="caution">
    <text evidence="1">The sequence shown here is derived from an EMBL/GenBank/DDBJ whole genome shotgun (WGS) entry which is preliminary data.</text>
</comment>
<dbReference type="CDD" id="cd02199">
    <property type="entry name" value="YjgF_YER057c_UK114_like_1"/>
    <property type="match status" value="1"/>
</dbReference>
<dbReference type="EMBL" id="JBHUEO010000003">
    <property type="protein sequence ID" value="MFD1705335.1"/>
    <property type="molecule type" value="Genomic_DNA"/>
</dbReference>
<dbReference type="Proteomes" id="UP001597301">
    <property type="component" value="Unassembled WGS sequence"/>
</dbReference>
<accession>A0ABW4KAW0</accession>
<reference evidence="2" key="1">
    <citation type="journal article" date="2019" name="Int. J. Syst. Evol. Microbiol.">
        <title>The Global Catalogue of Microorganisms (GCM) 10K type strain sequencing project: providing services to taxonomists for standard genome sequencing and annotation.</title>
        <authorList>
            <consortium name="The Broad Institute Genomics Platform"/>
            <consortium name="The Broad Institute Genome Sequencing Center for Infectious Disease"/>
            <person name="Wu L."/>
            <person name="Ma J."/>
        </authorList>
    </citation>
    <scope>NUCLEOTIDE SEQUENCE [LARGE SCALE GENOMIC DNA]</scope>
    <source>
        <strain evidence="2">CGMCC 1.12295</strain>
    </source>
</reference>
<dbReference type="InterPro" id="IPR035959">
    <property type="entry name" value="RutC-like_sf"/>
</dbReference>
<dbReference type="SUPFAM" id="SSF55298">
    <property type="entry name" value="YjgF-like"/>
    <property type="match status" value="1"/>
</dbReference>
<name>A0ABW4KAW0_9BACI</name>